<protein>
    <submittedName>
        <fullName evidence="1">Uncharacterized protein</fullName>
    </submittedName>
</protein>
<proteinExistence type="predicted"/>
<dbReference type="Proteomes" id="UP001231649">
    <property type="component" value="Chromosome 1"/>
</dbReference>
<gene>
    <name evidence="1" type="ORF">PYW08_000558</name>
</gene>
<reference evidence="1" key="1">
    <citation type="submission" date="2023-03" db="EMBL/GenBank/DDBJ databases">
        <title>Chromosome-level genomes of two armyworms, Mythimna separata and Mythimna loreyi, provide insights into the biosynthesis and reception of sex pheromones.</title>
        <authorList>
            <person name="Zhao H."/>
        </authorList>
    </citation>
    <scope>NUCLEOTIDE SEQUENCE</scope>
    <source>
        <strain evidence="1">BeijingLab</strain>
    </source>
</reference>
<organism evidence="1 2">
    <name type="scientific">Mythimna loreyi</name>
    <dbReference type="NCBI Taxonomy" id="667449"/>
    <lineage>
        <taxon>Eukaryota</taxon>
        <taxon>Metazoa</taxon>
        <taxon>Ecdysozoa</taxon>
        <taxon>Arthropoda</taxon>
        <taxon>Hexapoda</taxon>
        <taxon>Insecta</taxon>
        <taxon>Pterygota</taxon>
        <taxon>Neoptera</taxon>
        <taxon>Endopterygota</taxon>
        <taxon>Lepidoptera</taxon>
        <taxon>Glossata</taxon>
        <taxon>Ditrysia</taxon>
        <taxon>Noctuoidea</taxon>
        <taxon>Noctuidae</taxon>
        <taxon>Noctuinae</taxon>
        <taxon>Hadenini</taxon>
        <taxon>Mythimna</taxon>
    </lineage>
</organism>
<name>A0ACC2RCT2_9NEOP</name>
<dbReference type="EMBL" id="CM056777">
    <property type="protein sequence ID" value="KAJ8737963.1"/>
    <property type="molecule type" value="Genomic_DNA"/>
</dbReference>
<accession>A0ACC2RCT2</accession>
<keyword evidence="2" id="KW-1185">Reference proteome</keyword>
<comment type="caution">
    <text evidence="1">The sequence shown here is derived from an EMBL/GenBank/DDBJ whole genome shotgun (WGS) entry which is preliminary data.</text>
</comment>
<evidence type="ECO:0000313" key="1">
    <source>
        <dbReference type="EMBL" id="KAJ8737963.1"/>
    </source>
</evidence>
<sequence>MEEMSGKSLSESNISDQHEQTTPPNYLARCYKRSVGDLYNYESDFRALKEEVKELMSSLMAPQQEEIKRIYQTLMEIKTTNSNIESSMAFLAAQNIELKSKIERLEEQSKNDRNCIAILEDKLEDLQRGSRKANFEIKNVPKIAKESKDDLIKMTLCLSNEVGCIITKPDISDIYRVKNIRTSIKNSPIVVELKSTILKSDFLKSAKSFNRKQNGKLCAKHLGFKTDENTPIYISEQLTARGARLHFLARDLVKSKGYKYCWTAYGKVYVRKNDDSPTIAINCESQVQNLLQLE</sequence>
<evidence type="ECO:0000313" key="2">
    <source>
        <dbReference type="Proteomes" id="UP001231649"/>
    </source>
</evidence>